<gene>
    <name evidence="2" type="ORF">V1477_008641</name>
</gene>
<feature type="transmembrane region" description="Helical" evidence="1">
    <location>
        <begin position="95"/>
        <end position="114"/>
    </location>
</feature>
<comment type="caution">
    <text evidence="2">The sequence shown here is derived from an EMBL/GenBank/DDBJ whole genome shotgun (WGS) entry which is preliminary data.</text>
</comment>
<dbReference type="EMBL" id="JAYRBN010000056">
    <property type="protein sequence ID" value="KAL2743152.1"/>
    <property type="molecule type" value="Genomic_DNA"/>
</dbReference>
<feature type="transmembrane region" description="Helical" evidence="1">
    <location>
        <begin position="186"/>
        <end position="204"/>
    </location>
</feature>
<keyword evidence="1" id="KW-0812">Transmembrane</keyword>
<dbReference type="Proteomes" id="UP001607303">
    <property type="component" value="Unassembled WGS sequence"/>
</dbReference>
<sequence length="277" mass="32388">MTIKFEVLISVTRQYSYCLIKFVLHFQKEIRNMRSERDENILKPIYSANVKAKFYFQNSDNTYHQIVIIYRHIIHCQNDTRYLRRIRIFRLDEDFYIFVLCCTIRVIVSFTILANRFVAVAGTFFPDVVVDLIIGLLDLKDFIISVLFKTSLGIEYFLSILSIIFGLFLGEFLLKSVSRSIVSFRSIIIFEFQDLFFSPIGILFAERSDSFALTLSIIESFDNAVIFESQDLFFSFIGILFIERSDSFALILSIIESFDNVVMESEFSDKRSSFVLL</sequence>
<evidence type="ECO:0000256" key="1">
    <source>
        <dbReference type="SAM" id="Phobius"/>
    </source>
</evidence>
<evidence type="ECO:0000313" key="2">
    <source>
        <dbReference type="EMBL" id="KAL2743152.1"/>
    </source>
</evidence>
<organism evidence="2 3">
    <name type="scientific">Vespula maculifrons</name>
    <name type="common">Eastern yellow jacket</name>
    <name type="synonym">Wasp</name>
    <dbReference type="NCBI Taxonomy" id="7453"/>
    <lineage>
        <taxon>Eukaryota</taxon>
        <taxon>Metazoa</taxon>
        <taxon>Ecdysozoa</taxon>
        <taxon>Arthropoda</taxon>
        <taxon>Hexapoda</taxon>
        <taxon>Insecta</taxon>
        <taxon>Pterygota</taxon>
        <taxon>Neoptera</taxon>
        <taxon>Endopterygota</taxon>
        <taxon>Hymenoptera</taxon>
        <taxon>Apocrita</taxon>
        <taxon>Aculeata</taxon>
        <taxon>Vespoidea</taxon>
        <taxon>Vespidae</taxon>
        <taxon>Vespinae</taxon>
        <taxon>Vespula</taxon>
    </lineage>
</organism>
<evidence type="ECO:0000313" key="3">
    <source>
        <dbReference type="Proteomes" id="UP001607303"/>
    </source>
</evidence>
<accession>A0ABD2CDL2</accession>
<name>A0ABD2CDL2_VESMC</name>
<keyword evidence="1" id="KW-1133">Transmembrane helix</keyword>
<reference evidence="2 3" key="1">
    <citation type="journal article" date="2024" name="Ann. Entomol. Soc. Am.">
        <title>Genomic analyses of the southern and eastern yellowjacket wasps (Hymenoptera: Vespidae) reveal evolutionary signatures of social life.</title>
        <authorList>
            <person name="Catto M.A."/>
            <person name="Caine P.B."/>
            <person name="Orr S.E."/>
            <person name="Hunt B.G."/>
            <person name="Goodisman M.A.D."/>
        </authorList>
    </citation>
    <scope>NUCLEOTIDE SEQUENCE [LARGE SCALE GENOMIC DNA]</scope>
    <source>
        <strain evidence="2">232</strain>
        <tissue evidence="2">Head and thorax</tissue>
    </source>
</reference>
<keyword evidence="1" id="KW-0472">Membrane</keyword>
<proteinExistence type="predicted"/>
<protein>
    <submittedName>
        <fullName evidence="2">Uncharacterized protein</fullName>
    </submittedName>
</protein>
<keyword evidence="3" id="KW-1185">Reference proteome</keyword>
<dbReference type="AlphaFoldDB" id="A0ABD2CDL2"/>
<feature type="transmembrane region" description="Helical" evidence="1">
    <location>
        <begin position="156"/>
        <end position="174"/>
    </location>
</feature>